<feature type="signal peptide" evidence="2">
    <location>
        <begin position="1"/>
        <end position="18"/>
    </location>
</feature>
<keyword evidence="2" id="KW-0732">Signal</keyword>
<evidence type="ECO:0000313" key="4">
    <source>
        <dbReference type="Proteomes" id="UP000740883"/>
    </source>
</evidence>
<accession>A0A9P6H0V7</accession>
<dbReference type="AlphaFoldDB" id="A0A9P6H0V7"/>
<feature type="region of interest" description="Disordered" evidence="1">
    <location>
        <begin position="131"/>
        <end position="150"/>
    </location>
</feature>
<dbReference type="Proteomes" id="UP000740883">
    <property type="component" value="Unassembled WGS sequence"/>
</dbReference>
<organism evidence="3 4">
    <name type="scientific">Nosema granulosis</name>
    <dbReference type="NCBI Taxonomy" id="83296"/>
    <lineage>
        <taxon>Eukaryota</taxon>
        <taxon>Fungi</taxon>
        <taxon>Fungi incertae sedis</taxon>
        <taxon>Microsporidia</taxon>
        <taxon>Nosematidae</taxon>
        <taxon>Nosema</taxon>
    </lineage>
</organism>
<sequence length="242" mass="28330">MTLLRFVHTLILINMVRCESSSDEDYEKYMNSSSDLLSSDFSDADMTEVSQRMSNGFDKNKKKKYRYNDWQQLFLKHATSTPQDAHDSDCESMASRGIISNYCRRKRLGLPDTKEDDKAVRTQKKNDKWFNRNAMSLSSTSEDEAEENPKVADLKKRLREAARERLENDAFENHISSPFTLDLGLELERSLGRIKGAVAMKEKFKMTPAEKLTDNEKYTESMFNIERKKWSRKKPRTFEFKD</sequence>
<evidence type="ECO:0000313" key="3">
    <source>
        <dbReference type="EMBL" id="KAF9763806.1"/>
    </source>
</evidence>
<evidence type="ECO:0000256" key="2">
    <source>
        <dbReference type="SAM" id="SignalP"/>
    </source>
</evidence>
<keyword evidence="4" id="KW-1185">Reference proteome</keyword>
<dbReference type="EMBL" id="SBJO01000053">
    <property type="protein sequence ID" value="KAF9763806.1"/>
    <property type="molecule type" value="Genomic_DNA"/>
</dbReference>
<gene>
    <name evidence="3" type="ORF">NGRA_1031</name>
</gene>
<name>A0A9P6H0V7_9MICR</name>
<evidence type="ECO:0000256" key="1">
    <source>
        <dbReference type="SAM" id="MobiDB-lite"/>
    </source>
</evidence>
<protein>
    <submittedName>
        <fullName evidence="3">Uncharacterized protein</fullName>
    </submittedName>
</protein>
<reference evidence="3 4" key="1">
    <citation type="journal article" date="2020" name="Genome Biol. Evol.">
        <title>Comparative genomics of strictly vertically transmitted, feminizing microsporidia endosymbionts of amphipod crustaceans.</title>
        <authorList>
            <person name="Cormier A."/>
            <person name="Chebbi M.A."/>
            <person name="Giraud I."/>
            <person name="Wattier R."/>
            <person name="Teixeira M."/>
            <person name="Gilbert C."/>
            <person name="Rigaud T."/>
            <person name="Cordaux R."/>
        </authorList>
    </citation>
    <scope>NUCLEOTIDE SEQUENCE [LARGE SCALE GENOMIC DNA]</scope>
    <source>
        <strain evidence="3 4">Ou3-Ou53</strain>
    </source>
</reference>
<feature type="chain" id="PRO_5040494703" evidence="2">
    <location>
        <begin position="19"/>
        <end position="242"/>
    </location>
</feature>
<comment type="caution">
    <text evidence="3">The sequence shown here is derived from an EMBL/GenBank/DDBJ whole genome shotgun (WGS) entry which is preliminary data.</text>
</comment>
<proteinExistence type="predicted"/>